<reference evidence="1" key="1">
    <citation type="submission" date="2022-08" db="EMBL/GenBank/DDBJ databases">
        <title>Genome Sequence of Fusarium decemcellulare.</title>
        <authorList>
            <person name="Buettner E."/>
        </authorList>
    </citation>
    <scope>NUCLEOTIDE SEQUENCE</scope>
    <source>
        <strain evidence="1">Babe19</strain>
    </source>
</reference>
<sequence length="216" mass="23888">MSSNTSAGSRLLAKSAYNSPLSRIGADNDSYAALRASALETLTGMGFDPETMIEHGVAWADDQDPFGHVKQSKYMEFVGTCLHRVTESYAKYLSKEEYTAMITGKGVIPVLKKYETDIRRQVKYPDTIIVGFRMDGLEPDRSVGTAVLYSLTQQATVAVVKGFSVYVDTRTGRPVDLRTAGPGFKVMFDALMEQVKTAKEMREAWIEKHPGARSKI</sequence>
<organism evidence="1 2">
    <name type="scientific">Fusarium decemcellulare</name>
    <dbReference type="NCBI Taxonomy" id="57161"/>
    <lineage>
        <taxon>Eukaryota</taxon>
        <taxon>Fungi</taxon>
        <taxon>Dikarya</taxon>
        <taxon>Ascomycota</taxon>
        <taxon>Pezizomycotina</taxon>
        <taxon>Sordariomycetes</taxon>
        <taxon>Hypocreomycetidae</taxon>
        <taxon>Hypocreales</taxon>
        <taxon>Nectriaceae</taxon>
        <taxon>Fusarium</taxon>
        <taxon>Fusarium decemcellulare species complex</taxon>
    </lineage>
</organism>
<name>A0ACC1T0C7_9HYPO</name>
<gene>
    <name evidence="1" type="ORF">NM208_g295</name>
</gene>
<protein>
    <submittedName>
        <fullName evidence="1">Uncharacterized protein</fullName>
    </submittedName>
</protein>
<accession>A0ACC1T0C7</accession>
<dbReference type="Proteomes" id="UP001148629">
    <property type="component" value="Unassembled WGS sequence"/>
</dbReference>
<evidence type="ECO:0000313" key="1">
    <source>
        <dbReference type="EMBL" id="KAJ3549844.1"/>
    </source>
</evidence>
<proteinExistence type="predicted"/>
<comment type="caution">
    <text evidence="1">The sequence shown here is derived from an EMBL/GenBank/DDBJ whole genome shotgun (WGS) entry which is preliminary data.</text>
</comment>
<evidence type="ECO:0000313" key="2">
    <source>
        <dbReference type="Proteomes" id="UP001148629"/>
    </source>
</evidence>
<dbReference type="EMBL" id="JANRMS010000013">
    <property type="protein sequence ID" value="KAJ3549844.1"/>
    <property type="molecule type" value="Genomic_DNA"/>
</dbReference>
<keyword evidence="2" id="KW-1185">Reference proteome</keyword>